<dbReference type="GO" id="GO:0070897">
    <property type="term" value="P:transcription preinitiation complex assembly"/>
    <property type="evidence" value="ECO:0007669"/>
    <property type="project" value="InterPro"/>
</dbReference>
<keyword evidence="11" id="KW-1185">Reference proteome</keyword>
<evidence type="ECO:0000256" key="3">
    <source>
        <dbReference type="ARBA" id="ARBA00022737"/>
    </source>
</evidence>
<name>A2BIX1_HYPBU</name>
<dbReference type="SUPFAM" id="SSF57783">
    <property type="entry name" value="Zinc beta-ribbon"/>
    <property type="match status" value="1"/>
</dbReference>
<keyword evidence="4 7" id="KW-0805">Transcription regulation</keyword>
<dbReference type="RefSeq" id="WP_011821249.1">
    <property type="nucleotide sequence ID" value="NC_008818.1"/>
</dbReference>
<evidence type="ECO:0000256" key="6">
    <source>
        <dbReference type="ARBA" id="ARBA00053882"/>
    </source>
</evidence>
<reference evidence="10 11" key="1">
    <citation type="journal article" date="2007" name="Archaea">
        <title>The genome of Hyperthermus butylicus: a sulfur-reducing, peptide fermenting, neutrophilic Crenarchaeote growing up to 108 degrees C.</title>
        <authorList>
            <person name="Brugger K."/>
            <person name="Chen L."/>
            <person name="Stark M."/>
            <person name="Zibat A."/>
            <person name="Redder P."/>
            <person name="Ruepp A."/>
            <person name="Awayez M."/>
            <person name="She Q."/>
            <person name="Garrett R.A."/>
            <person name="Klenk H.P."/>
        </authorList>
    </citation>
    <scope>NUCLEOTIDE SEQUENCE [LARGE SCALE GENOMIC DNA]</scope>
    <source>
        <strain evidence="11">DSM 5456 / JCM 9403 / PLM1-5</strain>
    </source>
</reference>
<proteinExistence type="inferred from homology"/>
<dbReference type="FunFam" id="1.10.472.10:FF:000023">
    <property type="entry name" value="Transcription initiation factor IIB"/>
    <property type="match status" value="1"/>
</dbReference>
<dbReference type="EnsemblBacteria" id="ABM79932">
    <property type="protein sequence ID" value="ABM79932"/>
    <property type="gene ID" value="Hbut_0054"/>
</dbReference>
<accession>A2BIX1</accession>
<dbReference type="Pfam" id="PF00382">
    <property type="entry name" value="TFIIB"/>
    <property type="match status" value="2"/>
</dbReference>
<feature type="region of interest" description="Disordered" evidence="8">
    <location>
        <begin position="1"/>
        <end position="23"/>
    </location>
</feature>
<dbReference type="Pfam" id="PF08271">
    <property type="entry name" value="Zn_Ribbon_TF"/>
    <property type="match status" value="1"/>
</dbReference>
<evidence type="ECO:0000256" key="2">
    <source>
        <dbReference type="ARBA" id="ARBA00013932"/>
    </source>
</evidence>
<comment type="caution">
    <text evidence="7">Lacks conserved residue(s) required for the propagation of feature annotation.</text>
</comment>
<dbReference type="GO" id="GO:0003700">
    <property type="term" value="F:DNA-binding transcription factor activity"/>
    <property type="evidence" value="ECO:0007669"/>
    <property type="project" value="UniProtKB-UniRule"/>
</dbReference>
<keyword evidence="3 7" id="KW-0677">Repeat</keyword>
<dbReference type="InterPro" id="IPR036915">
    <property type="entry name" value="Cyclin-like_sf"/>
</dbReference>
<evidence type="ECO:0000256" key="4">
    <source>
        <dbReference type="ARBA" id="ARBA00023015"/>
    </source>
</evidence>
<dbReference type="FunFam" id="1.10.472.170:FF:000001">
    <property type="entry name" value="Transcription initiation factor IIB"/>
    <property type="match status" value="1"/>
</dbReference>
<dbReference type="InterPro" id="IPR000812">
    <property type="entry name" value="TFIIB"/>
</dbReference>
<comment type="similarity">
    <text evidence="1 7">Belongs to the TFIIB family.</text>
</comment>
<dbReference type="Proteomes" id="UP000002593">
    <property type="component" value="Chromosome"/>
</dbReference>
<comment type="function">
    <text evidence="6 7">Stabilizes TBP binding to an archaeal box-A promoter. Also responsible for recruiting RNA polymerase II to the pre-initiation complex (DNA-TBP-TFIIB).</text>
</comment>
<dbReference type="CDD" id="cd20550">
    <property type="entry name" value="CYCLIN_TFIIB_archaea_like_rpt2"/>
    <property type="match status" value="1"/>
</dbReference>
<dbReference type="PRINTS" id="PR00685">
    <property type="entry name" value="TIFACTORIIB"/>
</dbReference>
<feature type="repeat" description="2" evidence="7">
    <location>
        <begin position="228"/>
        <end position="309"/>
    </location>
</feature>
<dbReference type="InterPro" id="IPR013150">
    <property type="entry name" value="TFIIB_cyclin"/>
</dbReference>
<dbReference type="Gene3D" id="1.10.472.170">
    <property type="match status" value="1"/>
</dbReference>
<evidence type="ECO:0000313" key="10">
    <source>
        <dbReference type="EMBL" id="ABM79932.1"/>
    </source>
</evidence>
<dbReference type="STRING" id="415426.Hbut_0054"/>
<feature type="domain" description="Cyclin-like" evidence="9">
    <location>
        <begin position="134"/>
        <end position="215"/>
    </location>
</feature>
<dbReference type="SMART" id="SM00385">
    <property type="entry name" value="CYCLIN"/>
    <property type="match status" value="2"/>
</dbReference>
<dbReference type="GO" id="GO:0017025">
    <property type="term" value="F:TBP-class protein binding"/>
    <property type="evidence" value="ECO:0007669"/>
    <property type="project" value="InterPro"/>
</dbReference>
<dbReference type="GeneID" id="4781951"/>
<dbReference type="PANTHER" id="PTHR11618:SF13">
    <property type="entry name" value="TRANSCRIPTION INITIATION FACTOR IIB"/>
    <property type="match status" value="1"/>
</dbReference>
<dbReference type="NCBIfam" id="NF001658">
    <property type="entry name" value="PRK00423.1"/>
    <property type="match status" value="1"/>
</dbReference>
<dbReference type="InterPro" id="IPR023484">
    <property type="entry name" value="TFIIB_arc"/>
</dbReference>
<evidence type="ECO:0000313" key="11">
    <source>
        <dbReference type="Proteomes" id="UP000002593"/>
    </source>
</evidence>
<dbReference type="KEGG" id="hbu:Hbut_0054"/>
<keyword evidence="5 7" id="KW-0804">Transcription</keyword>
<evidence type="ECO:0000256" key="8">
    <source>
        <dbReference type="SAM" id="MobiDB-lite"/>
    </source>
</evidence>
<organism evidence="10 11">
    <name type="scientific">Hyperthermus butylicus (strain DSM 5456 / JCM 9403 / PLM1-5)</name>
    <dbReference type="NCBI Taxonomy" id="415426"/>
    <lineage>
        <taxon>Archaea</taxon>
        <taxon>Thermoproteota</taxon>
        <taxon>Thermoprotei</taxon>
        <taxon>Desulfurococcales</taxon>
        <taxon>Pyrodictiaceae</taxon>
        <taxon>Hyperthermus</taxon>
    </lineage>
</organism>
<protein>
    <recommendedName>
        <fullName evidence="2 7">Transcription initiation factor IIB</fullName>
        <shortName evidence="7">TFIIB</shortName>
    </recommendedName>
</protein>
<dbReference type="InterPro" id="IPR013763">
    <property type="entry name" value="Cyclin-like_dom"/>
</dbReference>
<dbReference type="EMBL" id="CP000493">
    <property type="protein sequence ID" value="ABM79932.1"/>
    <property type="molecule type" value="Genomic_DNA"/>
</dbReference>
<sequence>MFEEGYTPVEGGEESEAKEGIGDRCPPEYIVFDEERGEYICTLTGEVVEDTVIDTGPEWRAYTPEEKTKRSRVGSPLTHTLPDYGVLTTISGYRDATGRKLEARLRIEASRLRRLQAKLRATTSIEKNIEQAAREITRLIEALNLPRSVIDTAMMIYRQAAEKGLVRGRSLESMAAAAVYAACRIRGIPRSIDDIAELVKGGRKEVARCYRLIVRELRLRMPIVDPVRYVSRITSALRLSPAVEKRAAEILIRARKMGLTAGKDPAGLAAAAIYIAALELGERRTQKEIAAAAGVTEVTVRNRYKELVQKLNITLPAQ</sequence>
<dbReference type="GO" id="GO:0097550">
    <property type="term" value="C:transcription preinitiation complex"/>
    <property type="evidence" value="ECO:0007669"/>
    <property type="project" value="TreeGrafter"/>
</dbReference>
<dbReference type="Gene3D" id="1.10.472.10">
    <property type="entry name" value="Cyclin-like"/>
    <property type="match status" value="1"/>
</dbReference>
<dbReference type="PANTHER" id="PTHR11618">
    <property type="entry name" value="TRANSCRIPTION INITIATION FACTOR IIB-RELATED"/>
    <property type="match status" value="1"/>
</dbReference>
<dbReference type="AlphaFoldDB" id="A2BIX1"/>
<evidence type="ECO:0000256" key="7">
    <source>
        <dbReference type="HAMAP-Rule" id="MF_00383"/>
    </source>
</evidence>
<evidence type="ECO:0000256" key="1">
    <source>
        <dbReference type="ARBA" id="ARBA00010857"/>
    </source>
</evidence>
<gene>
    <name evidence="7" type="primary">tfb</name>
    <name evidence="10" type="ordered locus">Hbut_0054</name>
</gene>
<dbReference type="PROSITE" id="PS00782">
    <property type="entry name" value="TFIIB"/>
    <property type="match status" value="2"/>
</dbReference>
<dbReference type="eggNOG" id="arCOG01981">
    <property type="taxonomic scope" value="Archaea"/>
</dbReference>
<dbReference type="SUPFAM" id="SSF47954">
    <property type="entry name" value="Cyclin-like"/>
    <property type="match status" value="2"/>
</dbReference>
<dbReference type="InterPro" id="IPR013137">
    <property type="entry name" value="Znf_TFIIB"/>
</dbReference>
<dbReference type="HOGENOM" id="CLU_043736_0_1_2"/>
<evidence type="ECO:0000259" key="9">
    <source>
        <dbReference type="SMART" id="SM00385"/>
    </source>
</evidence>
<feature type="repeat" description="1" evidence="7">
    <location>
        <begin position="134"/>
        <end position="217"/>
    </location>
</feature>
<feature type="domain" description="Cyclin-like" evidence="9">
    <location>
        <begin position="228"/>
        <end position="309"/>
    </location>
</feature>
<evidence type="ECO:0000256" key="5">
    <source>
        <dbReference type="ARBA" id="ARBA00023163"/>
    </source>
</evidence>
<dbReference type="InterPro" id="IPR023486">
    <property type="entry name" value="TFIIB_CS"/>
</dbReference>
<dbReference type="HAMAP" id="MF_00383">
    <property type="entry name" value="TF2B_arch"/>
    <property type="match status" value="1"/>
</dbReference>